<feature type="domain" description="Acyl-CoA dehydrogenase/oxidase N-terminal" evidence="8">
    <location>
        <begin position="15"/>
        <end position="116"/>
    </location>
</feature>
<dbReference type="InterPro" id="IPR036250">
    <property type="entry name" value="AcylCo_DH-like_C"/>
</dbReference>
<evidence type="ECO:0000256" key="2">
    <source>
        <dbReference type="ARBA" id="ARBA00009347"/>
    </source>
</evidence>
<evidence type="ECO:0000259" key="7">
    <source>
        <dbReference type="Pfam" id="PF00441"/>
    </source>
</evidence>
<keyword evidence="3" id="KW-0285">Flavoprotein</keyword>
<proteinExistence type="inferred from homology"/>
<dbReference type="SUPFAM" id="SSF47203">
    <property type="entry name" value="Acyl-CoA dehydrogenase C-terminal domain-like"/>
    <property type="match status" value="1"/>
</dbReference>
<evidence type="ECO:0000256" key="6">
    <source>
        <dbReference type="SAM" id="Coils"/>
    </source>
</evidence>
<evidence type="ECO:0000259" key="8">
    <source>
        <dbReference type="Pfam" id="PF02771"/>
    </source>
</evidence>
<evidence type="ECO:0000256" key="1">
    <source>
        <dbReference type="ARBA" id="ARBA00001974"/>
    </source>
</evidence>
<dbReference type="Gene3D" id="1.20.140.10">
    <property type="entry name" value="Butyryl-CoA Dehydrogenase, subunit A, domain 3"/>
    <property type="match status" value="1"/>
</dbReference>
<keyword evidence="10" id="KW-1185">Reference proteome</keyword>
<keyword evidence="6" id="KW-0175">Coiled coil</keyword>
<accession>A0ABS5EQB2</accession>
<dbReference type="EMBL" id="JAAEDI010000042">
    <property type="protein sequence ID" value="MBR0653191.1"/>
    <property type="molecule type" value="Genomic_DNA"/>
</dbReference>
<comment type="similarity">
    <text evidence="2">Belongs to the acyl-CoA dehydrogenase family.</text>
</comment>
<evidence type="ECO:0000313" key="9">
    <source>
        <dbReference type="EMBL" id="MBR0653191.1"/>
    </source>
</evidence>
<name>A0ABS5EQB2_9PROT</name>
<feature type="domain" description="Acyl-CoA dehydrogenase/oxidase C-terminal" evidence="7">
    <location>
        <begin position="225"/>
        <end position="354"/>
    </location>
</feature>
<comment type="caution">
    <text evidence="9">The sequence shown here is derived from an EMBL/GenBank/DDBJ whole genome shotgun (WGS) entry which is preliminary data.</text>
</comment>
<evidence type="ECO:0000313" key="10">
    <source>
        <dbReference type="Proteomes" id="UP000698752"/>
    </source>
</evidence>
<dbReference type="InterPro" id="IPR009100">
    <property type="entry name" value="AcylCoA_DH/oxidase_NM_dom_sf"/>
</dbReference>
<dbReference type="Pfam" id="PF02771">
    <property type="entry name" value="Acyl-CoA_dh_N"/>
    <property type="match status" value="1"/>
</dbReference>
<evidence type="ECO:0008006" key="11">
    <source>
        <dbReference type="Google" id="ProtNLM"/>
    </source>
</evidence>
<dbReference type="Gene3D" id="1.10.540.10">
    <property type="entry name" value="Acyl-CoA dehydrogenase/oxidase, N-terminal domain"/>
    <property type="match status" value="1"/>
</dbReference>
<evidence type="ECO:0000256" key="5">
    <source>
        <dbReference type="ARBA" id="ARBA00023002"/>
    </source>
</evidence>
<sequence length="374" mass="39018">MSFAAAPMVPGDLFDSAARFAAAYDTRLARLASLEERAELLEEAWRELTALGWPSVAIPEAAGGAGGGLGDVAALVEGAACSAAALPLASVIGVGPILLAGAGDAGRPLLAGIAAGTHRVAAGIAPIHTSSAGSPMTAQWVGDVPRLSGGMIGIECPPDATHVLVGCTVEGEAVMLLLSSNDERAAFRHHERIDCRPTLDIQFGEARLLKGTILARGRDVGGAIERATQVGAFLTCVEAVAAMGALLGQTIRYLNERVQFDAPLSTFQVLRHKVADLYVVYGNLRAMVMDLLDRIASPSAWPERGLDLAKLHIGAASRRFAAATIQLHGGMGMTEELLASRLAKRLLMVEFEYGGAAFHEARLMARGDRPDAAA</sequence>
<keyword evidence="5" id="KW-0560">Oxidoreductase</keyword>
<dbReference type="PANTHER" id="PTHR43884">
    <property type="entry name" value="ACYL-COA DEHYDROGENASE"/>
    <property type="match status" value="1"/>
</dbReference>
<evidence type="ECO:0000256" key="3">
    <source>
        <dbReference type="ARBA" id="ARBA00022630"/>
    </source>
</evidence>
<gene>
    <name evidence="9" type="ORF">GXW78_26285</name>
</gene>
<reference evidence="10" key="1">
    <citation type="journal article" date="2021" name="Syst. Appl. Microbiol.">
        <title>Roseomonas hellenica sp. nov., isolated from roots of wild-growing Alkanna tinctoria.</title>
        <authorList>
            <person name="Rat A."/>
            <person name="Naranjo H.D."/>
            <person name="Lebbe L."/>
            <person name="Cnockaert M."/>
            <person name="Krigas N."/>
            <person name="Grigoriadou K."/>
            <person name="Maloupa E."/>
            <person name="Willems A."/>
        </authorList>
    </citation>
    <scope>NUCLEOTIDE SEQUENCE [LARGE SCALE GENOMIC DNA]</scope>
    <source>
        <strain evidence="10">LMG 31159</strain>
    </source>
</reference>
<dbReference type="InterPro" id="IPR037069">
    <property type="entry name" value="AcylCoA_DH/ox_N_sf"/>
</dbReference>
<dbReference type="InterPro" id="IPR013786">
    <property type="entry name" value="AcylCoA_DH/ox_N"/>
</dbReference>
<dbReference type="Pfam" id="PF00441">
    <property type="entry name" value="Acyl-CoA_dh_1"/>
    <property type="match status" value="1"/>
</dbReference>
<feature type="coiled-coil region" evidence="6">
    <location>
        <begin position="24"/>
        <end position="51"/>
    </location>
</feature>
<dbReference type="Proteomes" id="UP000698752">
    <property type="component" value="Unassembled WGS sequence"/>
</dbReference>
<dbReference type="SUPFAM" id="SSF56645">
    <property type="entry name" value="Acyl-CoA dehydrogenase NM domain-like"/>
    <property type="match status" value="1"/>
</dbReference>
<dbReference type="InterPro" id="IPR009075">
    <property type="entry name" value="AcylCo_DH/oxidase_C"/>
</dbReference>
<evidence type="ECO:0000256" key="4">
    <source>
        <dbReference type="ARBA" id="ARBA00022827"/>
    </source>
</evidence>
<organism evidence="9 10">
    <name type="scientific">Neoroseomonas terrae</name>
    <dbReference type="NCBI Taxonomy" id="424799"/>
    <lineage>
        <taxon>Bacteria</taxon>
        <taxon>Pseudomonadati</taxon>
        <taxon>Pseudomonadota</taxon>
        <taxon>Alphaproteobacteria</taxon>
        <taxon>Acetobacterales</taxon>
        <taxon>Acetobacteraceae</taxon>
        <taxon>Neoroseomonas</taxon>
    </lineage>
</organism>
<keyword evidence="4" id="KW-0274">FAD</keyword>
<dbReference type="PANTHER" id="PTHR43884:SF20">
    <property type="entry name" value="ACYL-COA DEHYDROGENASE FADE28"/>
    <property type="match status" value="1"/>
</dbReference>
<protein>
    <recommendedName>
        <fullName evidence="11">Acyl-CoA dehydrogenase</fullName>
    </recommendedName>
</protein>
<comment type="cofactor">
    <cofactor evidence="1">
        <name>FAD</name>
        <dbReference type="ChEBI" id="CHEBI:57692"/>
    </cofactor>
</comment>
<dbReference type="RefSeq" id="WP_211871897.1">
    <property type="nucleotide sequence ID" value="NZ_JAAEDI010000042.1"/>
</dbReference>